<proteinExistence type="predicted"/>
<dbReference type="AlphaFoldDB" id="A0A7S2S8Y7"/>
<dbReference type="EMBL" id="HBHK01017461">
    <property type="protein sequence ID" value="CAD9691566.1"/>
    <property type="molecule type" value="Transcribed_RNA"/>
</dbReference>
<evidence type="ECO:0000313" key="4">
    <source>
        <dbReference type="EMBL" id="CAD9691566.1"/>
    </source>
</evidence>
<dbReference type="InterPro" id="IPR041854">
    <property type="entry name" value="BFD-like_2Fe2S-bd_dom_sf"/>
</dbReference>
<keyword evidence="1" id="KW-1133">Transmembrane helix</keyword>
<dbReference type="CDD" id="cd19946">
    <property type="entry name" value="GlpA-like_Fer2_BFD-like"/>
    <property type="match status" value="1"/>
</dbReference>
<protein>
    <recommendedName>
        <fullName evidence="5">FAD dependent oxidoreductase domain-containing protein</fullName>
    </recommendedName>
</protein>
<dbReference type="Gene3D" id="1.10.10.1100">
    <property type="entry name" value="BFD-like [2Fe-2S]-binding domain"/>
    <property type="match status" value="1"/>
</dbReference>
<dbReference type="Gene3D" id="3.50.50.60">
    <property type="entry name" value="FAD/NAD(P)-binding domain"/>
    <property type="match status" value="1"/>
</dbReference>
<dbReference type="Pfam" id="PF04324">
    <property type="entry name" value="Fer2_BFD"/>
    <property type="match status" value="1"/>
</dbReference>
<dbReference type="InterPro" id="IPR052745">
    <property type="entry name" value="G3P_Oxidase/Oxidoreductase"/>
</dbReference>
<gene>
    <name evidence="4" type="ORF">QSP1433_LOCUS11034</name>
</gene>
<dbReference type="Gene3D" id="3.30.9.10">
    <property type="entry name" value="D-Amino Acid Oxidase, subunit A, domain 2"/>
    <property type="match status" value="2"/>
</dbReference>
<feature type="domain" description="FAD dependent oxidoreductase" evidence="2">
    <location>
        <begin position="333"/>
        <end position="501"/>
    </location>
</feature>
<dbReference type="PANTHER" id="PTHR42720:SF1">
    <property type="entry name" value="GLYCEROL 3-PHOSPHATE OXIDASE"/>
    <property type="match status" value="1"/>
</dbReference>
<accession>A0A7S2S8Y7</accession>
<dbReference type="InterPro" id="IPR007419">
    <property type="entry name" value="BFD-like_2Fe2S-bd_dom"/>
</dbReference>
<name>A0A7S2S8Y7_9STRA</name>
<organism evidence="4">
    <name type="scientific">Mucochytrium quahogii</name>
    <dbReference type="NCBI Taxonomy" id="96639"/>
    <lineage>
        <taxon>Eukaryota</taxon>
        <taxon>Sar</taxon>
        <taxon>Stramenopiles</taxon>
        <taxon>Bigyra</taxon>
        <taxon>Labyrinthulomycetes</taxon>
        <taxon>Thraustochytrida</taxon>
        <taxon>Thraustochytriidae</taxon>
        <taxon>Mucochytrium</taxon>
    </lineage>
</organism>
<feature type="domain" description="FAD dependent oxidoreductase" evidence="2">
    <location>
        <begin position="60"/>
        <end position="241"/>
    </location>
</feature>
<feature type="transmembrane region" description="Helical" evidence="1">
    <location>
        <begin position="287"/>
        <end position="305"/>
    </location>
</feature>
<feature type="transmembrane region" description="Helical" evidence="1">
    <location>
        <begin position="258"/>
        <end position="275"/>
    </location>
</feature>
<dbReference type="InterPro" id="IPR036188">
    <property type="entry name" value="FAD/NAD-bd_sf"/>
</dbReference>
<dbReference type="InterPro" id="IPR006076">
    <property type="entry name" value="FAD-dep_OxRdtase"/>
</dbReference>
<dbReference type="PANTHER" id="PTHR42720">
    <property type="entry name" value="GLYCEROL-3-PHOSPHATE DEHYDROGENASE"/>
    <property type="match status" value="1"/>
</dbReference>
<dbReference type="Pfam" id="PF01266">
    <property type="entry name" value="DAO"/>
    <property type="match status" value="2"/>
</dbReference>
<evidence type="ECO:0008006" key="5">
    <source>
        <dbReference type="Google" id="ProtNLM"/>
    </source>
</evidence>
<evidence type="ECO:0000259" key="2">
    <source>
        <dbReference type="Pfam" id="PF01266"/>
    </source>
</evidence>
<sequence>MSKTAANVHGCKGVYCGGDWIDIEDCEKWLQGGCNGNSERSKAYAKYRQNEKKPKDGVYDVVIIGAGCIGSSIARELSKYNCSVLLLERDDDVTQGATKGNSGLVHAGYDDKPGTNRAKFCWPGNQMFAKLDQELKFGFCRNGSLVCARGPKEEKHLEELLERGRKNGVQNLRIVDKSELQDMEPHLSEDVTAALHSPDAGIVIPYEFAIALAENAAENGVEVKIRQQVVDIDFNDGVFRIHCHNWDPAIQICGRPSSIVFLGLGVVISIGASMYWPRGLETPRGMLGLYIFLAGVGLTLWFAFFRSFRGQSGAQVNPDAKHATLAFKAPEQGRTDTFKAKRVINCAGLFADKIARMVNDSSFTIKPRVGDYLLLNKSQGHLAKHILFPCPDPVLGKGVLVQATLWGNLILGPTARDVNNPEKLRMTNDEIIDYIIQKCRLLIPSFDASEVIHSFSGSRAKSDRGDWIIENSKVAPGFIHAAGIDSPGLAGSPAVAIEVVKLLEKSGLKFEKDPHFDPIRRPLIVPKNNWKSINGERLKVYKAGANVPPDQKILCKCEKVTEAEIIRSLHTSLPVDNTQAVRRRTRAGMGHCQAGEFPHCEERVKEVIQRELEIPFMQVGTRPWPATSFLPERWLSEKEKQKLGSI</sequence>
<evidence type="ECO:0000256" key="1">
    <source>
        <dbReference type="SAM" id="Phobius"/>
    </source>
</evidence>
<evidence type="ECO:0000259" key="3">
    <source>
        <dbReference type="Pfam" id="PF04324"/>
    </source>
</evidence>
<keyword evidence="1" id="KW-0472">Membrane</keyword>
<dbReference type="SUPFAM" id="SSF51905">
    <property type="entry name" value="FAD/NAD(P)-binding domain"/>
    <property type="match status" value="1"/>
</dbReference>
<feature type="domain" description="BFD-like [2Fe-2S]-binding" evidence="3">
    <location>
        <begin position="553"/>
        <end position="609"/>
    </location>
</feature>
<reference evidence="4" key="1">
    <citation type="submission" date="2021-01" db="EMBL/GenBank/DDBJ databases">
        <authorList>
            <person name="Corre E."/>
            <person name="Pelletier E."/>
            <person name="Niang G."/>
            <person name="Scheremetjew M."/>
            <person name="Finn R."/>
            <person name="Kale V."/>
            <person name="Holt S."/>
            <person name="Cochrane G."/>
            <person name="Meng A."/>
            <person name="Brown T."/>
            <person name="Cohen L."/>
        </authorList>
    </citation>
    <scope>NUCLEOTIDE SEQUENCE</scope>
    <source>
        <strain evidence="4">NY070348D</strain>
    </source>
</reference>
<keyword evidence="1" id="KW-0812">Transmembrane</keyword>